<protein>
    <recommendedName>
        <fullName evidence="1">DUF1828 domain-containing protein</fullName>
    </recommendedName>
</protein>
<dbReference type="Proteomes" id="UP000188169">
    <property type="component" value="Unassembled WGS sequence"/>
</dbReference>
<dbReference type="InterPro" id="IPR014960">
    <property type="entry name" value="DUF1828"/>
</dbReference>
<gene>
    <name evidence="2" type="ORF">A1019T_01822</name>
</gene>
<reference evidence="3" key="1">
    <citation type="submission" date="2017-02" db="EMBL/GenBank/DDBJ databases">
        <authorList>
            <person name="Mornico D."/>
        </authorList>
    </citation>
    <scope>NUCLEOTIDE SEQUENCE [LARGE SCALE GENOMIC DNA]</scope>
</reference>
<evidence type="ECO:0000259" key="1">
    <source>
        <dbReference type="Pfam" id="PF08861"/>
    </source>
</evidence>
<organism evidence="2 3">
    <name type="scientific">Psychrobacter pasteurii</name>
    <dbReference type="NCBI Taxonomy" id="1945520"/>
    <lineage>
        <taxon>Bacteria</taxon>
        <taxon>Pseudomonadati</taxon>
        <taxon>Pseudomonadota</taxon>
        <taxon>Gammaproteobacteria</taxon>
        <taxon>Moraxellales</taxon>
        <taxon>Moraxellaceae</taxon>
        <taxon>Psychrobacter</taxon>
    </lineage>
</organism>
<name>A0A1R4EH41_9GAMM</name>
<feature type="domain" description="DUF1828" evidence="1">
    <location>
        <begin position="31"/>
        <end position="89"/>
    </location>
</feature>
<evidence type="ECO:0000313" key="2">
    <source>
        <dbReference type="EMBL" id="SJM37837.1"/>
    </source>
</evidence>
<accession>A0A1R4EH41</accession>
<dbReference type="EMBL" id="FUGD01000107">
    <property type="protein sequence ID" value="SJM37837.1"/>
    <property type="molecule type" value="Genomic_DNA"/>
</dbReference>
<dbReference type="AlphaFoldDB" id="A0A1R4EH41"/>
<proteinExistence type="predicted"/>
<evidence type="ECO:0000313" key="3">
    <source>
        <dbReference type="Proteomes" id="UP000188169"/>
    </source>
</evidence>
<sequence>MDWGYNMNLFKEIETLGFNTRQFEDTICVTTPQTFASGDPVSFYILRQHEQLILDDYGVNLHSLELSLPNPGQSKKIISNILSKFDNKIEFNGYNFFRRAEVFEKTDALAEFLSLFSYLTNYKPKTTVEINRDLILEDIFSYLKKNHDEVTYDYHINGISGSEYVFDFLADDVLLDFTSSHHSATGSLLRKIHDVHNLVQSDYKFEVVIDDRNNKKSIQEAKILSSVAKVVPLSNIQTAA</sequence>
<dbReference type="Pfam" id="PF08861">
    <property type="entry name" value="DUF1828"/>
    <property type="match status" value="1"/>
</dbReference>
<keyword evidence="3" id="KW-1185">Reference proteome</keyword>